<dbReference type="InterPro" id="IPR006096">
    <property type="entry name" value="Glu/Leu/Phe/Val/Trp_DH_C"/>
</dbReference>
<dbReference type="PATRIC" id="fig|1268635.3.peg.2459"/>
<dbReference type="Gene3D" id="3.40.50.720">
    <property type="entry name" value="NAD(P)-binding Rossmann-like Domain"/>
    <property type="match status" value="1"/>
</dbReference>
<keyword evidence="3" id="KW-1185">Reference proteome</keyword>
<evidence type="ECO:0000313" key="2">
    <source>
        <dbReference type="EMBL" id="AHE67938.1"/>
    </source>
</evidence>
<dbReference type="STRING" id="1268635.Loa_02396"/>
<name>W0BBN2_9GAMM</name>
<dbReference type="RefSeq" id="WP_202961881.1">
    <property type="nucleotide sequence ID" value="NZ_CP004006.1"/>
</dbReference>
<dbReference type="KEGG" id="lok:Loa_02396"/>
<dbReference type="SMART" id="SM00839">
    <property type="entry name" value="ELFV_dehydrog"/>
    <property type="match status" value="1"/>
</dbReference>
<gene>
    <name evidence="2" type="ORF">Loa_02396</name>
</gene>
<sequence length="214" mass="23951">MISGAGNVALHVAEKSIFEQAKVLTLSDREGFVYFKQGLSFEQLEDIKKLKFKQYGSLKQWAADKSNVEFYEDKKPWTIPCDIAIPCATQNEMDDKSLKQLLDNDVLAVCEGANMPLTAAAQSLVQDAGVLYGPGKAANAGGVAVSVLEQLQNLEHITWPLERVDQELQQIMISIHKRCLEYLTKERSVYDYKKGANLWSFKRLADALMAYGIK</sequence>
<dbReference type="eggNOG" id="COG0334">
    <property type="taxonomic scope" value="Bacteria"/>
</dbReference>
<feature type="domain" description="Glutamate/phenylalanine/leucine/valine/L-tryptophan dehydrogenase C-terminal" evidence="1">
    <location>
        <begin position="1"/>
        <end position="212"/>
    </location>
</feature>
<proteinExistence type="predicted"/>
<dbReference type="Proteomes" id="UP000018838">
    <property type="component" value="Chromosome"/>
</dbReference>
<evidence type="ECO:0000313" key="3">
    <source>
        <dbReference type="Proteomes" id="UP000018838"/>
    </source>
</evidence>
<dbReference type="AlphaFoldDB" id="W0BBN2"/>
<dbReference type="GO" id="GO:0006537">
    <property type="term" value="P:glutamate biosynthetic process"/>
    <property type="evidence" value="ECO:0007669"/>
    <property type="project" value="TreeGrafter"/>
</dbReference>
<dbReference type="InterPro" id="IPR036291">
    <property type="entry name" value="NAD(P)-bd_dom_sf"/>
</dbReference>
<dbReference type="GO" id="GO:0005829">
    <property type="term" value="C:cytosol"/>
    <property type="evidence" value="ECO:0007669"/>
    <property type="project" value="TreeGrafter"/>
</dbReference>
<accession>W0BBN2</accession>
<dbReference type="PANTHER" id="PTHR43571:SF1">
    <property type="entry name" value="NADP-SPECIFIC GLUTAMATE DEHYDROGENASE 1-RELATED"/>
    <property type="match status" value="1"/>
</dbReference>
<reference evidence="2 3" key="1">
    <citation type="journal article" date="2013" name="Int. J. Med. Microbiol.">
        <title>Legionella oakridgensis ATCC 33761 genome sequence and phenotypic characterization reveals its replication capacity in amoebae.</title>
        <authorList>
            <person name="Brzuszkiewicz E."/>
            <person name="Schulz T."/>
            <person name="Rydzewski K."/>
            <person name="Daniel R."/>
            <person name="Gillmaier N."/>
            <person name="Dittmann C."/>
            <person name="Holland G."/>
            <person name="Schunder E."/>
            <person name="Lautner M."/>
            <person name="Eisenreich W."/>
            <person name="Luck C."/>
            <person name="Heuner K."/>
        </authorList>
    </citation>
    <scope>NUCLEOTIDE SEQUENCE [LARGE SCALE GENOMIC DNA]</scope>
    <source>
        <strain>OR-10</strain>
        <strain evidence="3">ATCC 33761</strain>
    </source>
</reference>
<dbReference type="InterPro" id="IPR050724">
    <property type="entry name" value="Glu_Leu_Phe_Val_DH"/>
</dbReference>
<organism evidence="2 3">
    <name type="scientific">Legionella oakridgensis ATCC 33761 = DSM 21215</name>
    <dbReference type="NCBI Taxonomy" id="1268635"/>
    <lineage>
        <taxon>Bacteria</taxon>
        <taxon>Pseudomonadati</taxon>
        <taxon>Pseudomonadota</taxon>
        <taxon>Gammaproteobacteria</taxon>
        <taxon>Legionellales</taxon>
        <taxon>Legionellaceae</taxon>
        <taxon>Legionella</taxon>
    </lineage>
</organism>
<dbReference type="PANTHER" id="PTHR43571">
    <property type="entry name" value="NADP-SPECIFIC GLUTAMATE DEHYDROGENASE 1-RELATED"/>
    <property type="match status" value="1"/>
</dbReference>
<dbReference type="HOGENOM" id="CLU_025763_5_0_6"/>
<protein>
    <submittedName>
        <fullName evidence="2">Glutamate dehydrogenase/leucine dehydrogenase</fullName>
    </submittedName>
</protein>
<dbReference type="Pfam" id="PF00208">
    <property type="entry name" value="ELFV_dehydrog"/>
    <property type="match status" value="1"/>
</dbReference>
<dbReference type="GO" id="GO:0004354">
    <property type="term" value="F:glutamate dehydrogenase (NADP+) activity"/>
    <property type="evidence" value="ECO:0007669"/>
    <property type="project" value="TreeGrafter"/>
</dbReference>
<dbReference type="SUPFAM" id="SSF51735">
    <property type="entry name" value="NAD(P)-binding Rossmann-fold domains"/>
    <property type="match status" value="1"/>
</dbReference>
<dbReference type="EMBL" id="CP004006">
    <property type="protein sequence ID" value="AHE67938.1"/>
    <property type="molecule type" value="Genomic_DNA"/>
</dbReference>
<evidence type="ECO:0000259" key="1">
    <source>
        <dbReference type="SMART" id="SM00839"/>
    </source>
</evidence>